<feature type="region of interest" description="Disordered" evidence="11">
    <location>
        <begin position="549"/>
        <end position="575"/>
    </location>
</feature>
<accession>A0A7W4UE75</accession>
<dbReference type="Gene3D" id="2.60.40.290">
    <property type="match status" value="1"/>
</dbReference>
<dbReference type="EC" id="3.2.1.-" evidence="10"/>
<evidence type="ECO:0000259" key="12">
    <source>
        <dbReference type="PROSITE" id="PS50853"/>
    </source>
</evidence>
<dbReference type="SMART" id="SM00060">
    <property type="entry name" value="FN3"/>
    <property type="match status" value="2"/>
</dbReference>
<evidence type="ECO:0000256" key="3">
    <source>
        <dbReference type="ARBA" id="ARBA00023001"/>
    </source>
</evidence>
<evidence type="ECO:0000256" key="9">
    <source>
        <dbReference type="PROSITE-ProRule" id="PRU10057"/>
    </source>
</evidence>
<comment type="caution">
    <text evidence="14">The sequence shown here is derived from an EMBL/GenBank/DDBJ whole genome shotgun (WGS) entry which is preliminary data.</text>
</comment>
<feature type="domain" description="Fibronectin type-III" evidence="12">
    <location>
        <begin position="576"/>
        <end position="661"/>
    </location>
</feature>
<dbReference type="PROSITE" id="PS00561">
    <property type="entry name" value="CBM2_A"/>
    <property type="match status" value="1"/>
</dbReference>
<keyword evidence="4" id="KW-1015">Disulfide bond</keyword>
<comment type="similarity">
    <text evidence="10">Belongs to the glycosyl hydrolase family 6.</text>
</comment>
<dbReference type="InterPro" id="IPR016288">
    <property type="entry name" value="Beta_cellobiohydrolase"/>
</dbReference>
<dbReference type="SMART" id="SM00637">
    <property type="entry name" value="CBD_II"/>
    <property type="match status" value="1"/>
</dbReference>
<keyword evidence="1 10" id="KW-0732">Signal</keyword>
<evidence type="ECO:0000256" key="7">
    <source>
        <dbReference type="ARBA" id="ARBA00023326"/>
    </source>
</evidence>
<feature type="signal peptide" evidence="10">
    <location>
        <begin position="1"/>
        <end position="34"/>
    </location>
</feature>
<dbReference type="InterPro" id="IPR001524">
    <property type="entry name" value="Glyco_hydro_6_CS"/>
</dbReference>
<dbReference type="Pfam" id="PF00553">
    <property type="entry name" value="CBM_2"/>
    <property type="match status" value="1"/>
</dbReference>
<dbReference type="InterPro" id="IPR036116">
    <property type="entry name" value="FN3_sf"/>
</dbReference>
<dbReference type="PANTHER" id="PTHR34876:SF4">
    <property type="entry name" value="1,4-BETA-D-GLUCAN CELLOBIOHYDROLASE C-RELATED"/>
    <property type="match status" value="1"/>
</dbReference>
<evidence type="ECO:0000256" key="1">
    <source>
        <dbReference type="ARBA" id="ARBA00022729"/>
    </source>
</evidence>
<dbReference type="Proteomes" id="UP000518206">
    <property type="component" value="Unassembled WGS sequence"/>
</dbReference>
<gene>
    <name evidence="14" type="ORF">FHR80_000827</name>
</gene>
<dbReference type="PRINTS" id="PR00733">
    <property type="entry name" value="GLHYDRLASE6"/>
</dbReference>
<dbReference type="SUPFAM" id="SSF51989">
    <property type="entry name" value="Glycosyl hydrolases family 6, cellulases"/>
    <property type="match status" value="1"/>
</dbReference>
<dbReference type="GO" id="GO:0030245">
    <property type="term" value="P:cellulose catabolic process"/>
    <property type="evidence" value="ECO:0007669"/>
    <property type="project" value="UniProtKB-KW"/>
</dbReference>
<dbReference type="PROSITE" id="PS00656">
    <property type="entry name" value="GLYCOSYL_HYDROL_F6_2"/>
    <property type="match status" value="1"/>
</dbReference>
<dbReference type="GO" id="GO:0004553">
    <property type="term" value="F:hydrolase activity, hydrolyzing O-glycosyl compounds"/>
    <property type="evidence" value="ECO:0007669"/>
    <property type="project" value="InterPro"/>
</dbReference>
<dbReference type="AlphaFoldDB" id="A0A7W4UE75"/>
<evidence type="ECO:0000256" key="11">
    <source>
        <dbReference type="SAM" id="MobiDB-lite"/>
    </source>
</evidence>
<sequence length="771" mass="79722">MSNIPKRLRAATTAAAAAALVVAPLTFVATGAHAAEAHVDNPFAGATQYVNPTWSAAVEGAATRVSDPALAAKMRAIKNQPTAVWMDRISAINGNADGNGLKFHLDNAVAQKKAGTPLVFNLVIYDLPGRDCFALASNGELPATDAGLARYKTEYIDPIAALLADPKYQDIRVAAVIEPDSLPNLITNISEPTCQQSAPYYREGVKYALDKLHAIPNVYNYIDAAHSGWLGWDSNAGPAAKLFADVAKTTKAGFASIDGFVTNTANSTPLEEPFLTDSTKQVGSGQVRSAKYYEWNPDFDEIDWTAHLHRLLVAEGFPSTLGMVIDTSRNGWGGPARPTAASTSTTLDTYVDQSRIDKRNHRGAWCNPLGAGIGERPKATPSGYAASHLDAFVWVKPPGESDGASSEIANDQGKRFDRMCDPTFNSPKLAGALTGATPNAPLAGQWFEEQFVTLVKNAYPVIEGGGPVDPTDTTAPTTPSGVTAGAITNTTVALSWTASTDAVGVTGYDVYQGTTRVGTSATTSFTVTGLTANTAYSFTVRAKDAAGNVSSPSTAVSARTTNDTTVPPLDTTAPTAPSGLVAGTVTQNSAAISWTASTDAVGVTGYEIFNGTTSVGTSTTTSFTATGLTAATAYSFTVKAKDAAGNVSAASTALSVTTKPADTVPTGGCSVAYSANSWNSGFTASVRVKNTGTTPLTNWKLTFSFANGQSVQQGWSATWSQSGTAVTATGASWNSTLAPGQSVDIGFNGSHSGTNNAPTAFAVNGAACTNG</sequence>
<dbReference type="InterPro" id="IPR008965">
    <property type="entry name" value="CBM2/CBM3_carb-bd_dom_sf"/>
</dbReference>
<feature type="chain" id="PRO_5031601689" description="Glucanase" evidence="10">
    <location>
        <begin position="35"/>
        <end position="771"/>
    </location>
</feature>
<dbReference type="SUPFAM" id="SSF49265">
    <property type="entry name" value="Fibronectin type III"/>
    <property type="match status" value="1"/>
</dbReference>
<dbReference type="SUPFAM" id="SSF49384">
    <property type="entry name" value="Carbohydrate-binding domain"/>
    <property type="match status" value="1"/>
</dbReference>
<dbReference type="InterPro" id="IPR001919">
    <property type="entry name" value="CBD2"/>
</dbReference>
<dbReference type="Gene3D" id="2.60.40.10">
    <property type="entry name" value="Immunoglobulins"/>
    <property type="match status" value="2"/>
</dbReference>
<evidence type="ECO:0000313" key="15">
    <source>
        <dbReference type="Proteomes" id="UP000518206"/>
    </source>
</evidence>
<dbReference type="GO" id="GO:0030247">
    <property type="term" value="F:polysaccharide binding"/>
    <property type="evidence" value="ECO:0007669"/>
    <property type="project" value="UniProtKB-UniRule"/>
</dbReference>
<name>A0A7W4UE75_9CELL</name>
<feature type="domain" description="Fibronectin type-III" evidence="12">
    <location>
        <begin position="478"/>
        <end position="563"/>
    </location>
</feature>
<dbReference type="PROSITE" id="PS51173">
    <property type="entry name" value="CBM2"/>
    <property type="match status" value="1"/>
</dbReference>
<evidence type="ECO:0000259" key="13">
    <source>
        <dbReference type="PROSITE" id="PS51173"/>
    </source>
</evidence>
<keyword evidence="5 10" id="KW-0119">Carbohydrate metabolism</keyword>
<dbReference type="EMBL" id="JACHVX010000001">
    <property type="protein sequence ID" value="MBB2921933.1"/>
    <property type="molecule type" value="Genomic_DNA"/>
</dbReference>
<evidence type="ECO:0000256" key="6">
    <source>
        <dbReference type="ARBA" id="ARBA00023295"/>
    </source>
</evidence>
<dbReference type="InterPro" id="IPR036434">
    <property type="entry name" value="Beta_cellobiohydrolase_sf"/>
</dbReference>
<protein>
    <recommendedName>
        <fullName evidence="10">Glucanase</fullName>
        <ecNumber evidence="10">3.2.1.-</ecNumber>
    </recommendedName>
</protein>
<evidence type="ECO:0000256" key="2">
    <source>
        <dbReference type="ARBA" id="ARBA00022801"/>
    </source>
</evidence>
<organism evidence="14 15">
    <name type="scientific">Cellulomonas cellasea</name>
    <dbReference type="NCBI Taxonomy" id="43670"/>
    <lineage>
        <taxon>Bacteria</taxon>
        <taxon>Bacillati</taxon>
        <taxon>Actinomycetota</taxon>
        <taxon>Actinomycetes</taxon>
        <taxon>Micrococcales</taxon>
        <taxon>Cellulomonadaceae</taxon>
        <taxon>Cellulomonas</taxon>
    </lineage>
</organism>
<dbReference type="PROSITE" id="PS00655">
    <property type="entry name" value="GLYCOSYL_HYDROL_F6_1"/>
    <property type="match status" value="1"/>
</dbReference>
<keyword evidence="7 10" id="KW-0624">Polysaccharide degradation</keyword>
<keyword evidence="2 10" id="KW-0378">Hydrolase</keyword>
<dbReference type="RefSeq" id="WP_183294862.1">
    <property type="nucleotide sequence ID" value="NZ_JACHVX010000001.1"/>
</dbReference>
<dbReference type="PANTHER" id="PTHR34876">
    <property type="match status" value="1"/>
</dbReference>
<feature type="compositionally biased region" description="Polar residues" evidence="11">
    <location>
        <begin position="549"/>
        <end position="565"/>
    </location>
</feature>
<feature type="domain" description="CBM2" evidence="13">
    <location>
        <begin position="662"/>
        <end position="771"/>
    </location>
</feature>
<dbReference type="InterPro" id="IPR013783">
    <property type="entry name" value="Ig-like_fold"/>
</dbReference>
<dbReference type="PROSITE" id="PS50853">
    <property type="entry name" value="FN3"/>
    <property type="match status" value="2"/>
</dbReference>
<dbReference type="Pfam" id="PF01341">
    <property type="entry name" value="Glyco_hydro_6"/>
    <property type="match status" value="1"/>
</dbReference>
<evidence type="ECO:0000256" key="10">
    <source>
        <dbReference type="RuleBase" id="RU361186"/>
    </source>
</evidence>
<dbReference type="InterPro" id="IPR003961">
    <property type="entry name" value="FN3_dom"/>
</dbReference>
<feature type="active site" evidence="8">
    <location>
        <position position="131"/>
    </location>
</feature>
<keyword evidence="3 10" id="KW-0136">Cellulose degradation</keyword>
<dbReference type="Pfam" id="PF00041">
    <property type="entry name" value="fn3"/>
    <property type="match status" value="2"/>
</dbReference>
<dbReference type="InterPro" id="IPR012291">
    <property type="entry name" value="CBM2_carb-bd_dom_sf"/>
</dbReference>
<feature type="active site" description="Proton donor" evidence="9">
    <location>
        <position position="180"/>
    </location>
</feature>
<reference evidence="14 15" key="2">
    <citation type="submission" date="2020-08" db="EMBL/GenBank/DDBJ databases">
        <authorList>
            <person name="Partida-Martinez L."/>
            <person name="Huntemann M."/>
            <person name="Clum A."/>
            <person name="Wang J."/>
            <person name="Palaniappan K."/>
            <person name="Ritter S."/>
            <person name="Chen I.-M."/>
            <person name="Stamatis D."/>
            <person name="Reddy T."/>
            <person name="O'Malley R."/>
            <person name="Daum C."/>
            <person name="Shapiro N."/>
            <person name="Ivanova N."/>
            <person name="Kyrpides N."/>
            <person name="Woyke T."/>
        </authorList>
    </citation>
    <scope>NUCLEOTIDE SEQUENCE [LARGE SCALE GENOMIC DNA]</scope>
    <source>
        <strain evidence="14 15">RAS26</strain>
    </source>
</reference>
<evidence type="ECO:0000256" key="4">
    <source>
        <dbReference type="ARBA" id="ARBA00023157"/>
    </source>
</evidence>
<evidence type="ECO:0000313" key="14">
    <source>
        <dbReference type="EMBL" id="MBB2921933.1"/>
    </source>
</evidence>
<evidence type="ECO:0000256" key="5">
    <source>
        <dbReference type="ARBA" id="ARBA00023277"/>
    </source>
</evidence>
<dbReference type="InterPro" id="IPR018366">
    <property type="entry name" value="CBM2_CS"/>
</dbReference>
<dbReference type="CDD" id="cd00063">
    <property type="entry name" value="FN3"/>
    <property type="match status" value="2"/>
</dbReference>
<dbReference type="Gene3D" id="3.20.20.40">
    <property type="entry name" value="1, 4-beta cellobiohydrolase"/>
    <property type="match status" value="1"/>
</dbReference>
<evidence type="ECO:0000256" key="8">
    <source>
        <dbReference type="PROSITE-ProRule" id="PRU10056"/>
    </source>
</evidence>
<reference evidence="14 15" key="1">
    <citation type="submission" date="2020-08" db="EMBL/GenBank/DDBJ databases">
        <title>The Agave Microbiome: Exploring the role of microbial communities in plant adaptations to desert environments.</title>
        <authorList>
            <person name="Partida-Martinez L.P."/>
        </authorList>
    </citation>
    <scope>NUCLEOTIDE SEQUENCE [LARGE SCALE GENOMIC DNA]</scope>
    <source>
        <strain evidence="14 15">RAS26</strain>
    </source>
</reference>
<proteinExistence type="inferred from homology"/>
<keyword evidence="6 10" id="KW-0326">Glycosidase</keyword>